<dbReference type="InterPro" id="IPR036895">
    <property type="entry name" value="Uracil-DNA_glycosylase-like_sf"/>
</dbReference>
<dbReference type="EMBL" id="SSGG01000034">
    <property type="protein sequence ID" value="TXI38071.1"/>
    <property type="molecule type" value="Genomic_DNA"/>
</dbReference>
<protein>
    <submittedName>
        <fullName evidence="1">Uncharacterized protein</fullName>
    </submittedName>
</protein>
<evidence type="ECO:0000313" key="2">
    <source>
        <dbReference type="Proteomes" id="UP000321374"/>
    </source>
</evidence>
<comment type="caution">
    <text evidence="1">The sequence shown here is derived from an EMBL/GenBank/DDBJ whole genome shotgun (WGS) entry which is preliminary data.</text>
</comment>
<proteinExistence type="predicted"/>
<reference evidence="1 2" key="1">
    <citation type="submission" date="2018-09" db="EMBL/GenBank/DDBJ databases">
        <title>Metagenome Assembled Genomes from an Advanced Water Purification Facility.</title>
        <authorList>
            <person name="Stamps B.W."/>
            <person name="Spear J.R."/>
        </authorList>
    </citation>
    <scope>NUCLEOTIDE SEQUENCE [LARGE SCALE GENOMIC DNA]</scope>
    <source>
        <strain evidence="1">Bin_42_2</strain>
    </source>
</reference>
<evidence type="ECO:0000313" key="1">
    <source>
        <dbReference type="EMBL" id="TXI38071.1"/>
    </source>
</evidence>
<accession>A0A5C7WJ36</accession>
<name>A0A5C7WJ36_METME</name>
<dbReference type="AlphaFoldDB" id="A0A5C7WJ36"/>
<dbReference type="Proteomes" id="UP000321374">
    <property type="component" value="Unassembled WGS sequence"/>
</dbReference>
<dbReference type="SUPFAM" id="SSF52141">
    <property type="entry name" value="Uracil-DNA glycosylase-like"/>
    <property type="match status" value="1"/>
</dbReference>
<organism evidence="1 2">
    <name type="scientific">Methylophilus methylotrophus</name>
    <name type="common">Bacterium W3A1</name>
    <dbReference type="NCBI Taxonomy" id="17"/>
    <lineage>
        <taxon>Bacteria</taxon>
        <taxon>Pseudomonadati</taxon>
        <taxon>Pseudomonadota</taxon>
        <taxon>Betaproteobacteria</taxon>
        <taxon>Nitrosomonadales</taxon>
        <taxon>Methylophilaceae</taxon>
        <taxon>Methylophilus</taxon>
    </lineage>
</organism>
<sequence length="201" mass="22338">MLRELELLPVWRLRSPLAETLSSARAPETGPIIETQIVAMPVVEVSAESVEVVAETPIVQEDAAALTAEIKPPDIAPEPVVQSPWLLYCPQAGDSPSQQLLQNIVRALRLPAEEVVLHQQIVSLDQVKTRFCVLFGLEAANQFLNAEHRELVSVRGQLHTQGNMAYVITHDPRAMLENPQLKKEVWQDLCLLLAQKEMESA</sequence>
<dbReference type="Gene3D" id="3.40.470.10">
    <property type="entry name" value="Uracil-DNA glycosylase-like domain"/>
    <property type="match status" value="1"/>
</dbReference>
<dbReference type="STRING" id="1122236.GCA_000378225_02154"/>
<gene>
    <name evidence="1" type="ORF">E6Q51_01825</name>
</gene>